<reference evidence="2" key="1">
    <citation type="journal article" date="2019" name="Int. J. Syst. Evol. Microbiol.">
        <title>The Global Catalogue of Microorganisms (GCM) 10K type strain sequencing project: providing services to taxonomists for standard genome sequencing and annotation.</title>
        <authorList>
            <consortium name="The Broad Institute Genomics Platform"/>
            <consortium name="The Broad Institute Genome Sequencing Center for Infectious Disease"/>
            <person name="Wu L."/>
            <person name="Ma J."/>
        </authorList>
    </citation>
    <scope>NUCLEOTIDE SEQUENCE [LARGE SCALE GENOMIC DNA]</scope>
    <source>
        <strain evidence="2">JCM 3296</strain>
    </source>
</reference>
<evidence type="ECO:0000313" key="1">
    <source>
        <dbReference type="EMBL" id="GGU85475.1"/>
    </source>
</evidence>
<dbReference type="EMBL" id="BMRE01000095">
    <property type="protein sequence ID" value="GGU85475.1"/>
    <property type="molecule type" value="Genomic_DNA"/>
</dbReference>
<dbReference type="InterPro" id="IPR005801">
    <property type="entry name" value="ADC_synthase"/>
</dbReference>
<proteinExistence type="predicted"/>
<accession>A0ABQ2VIL5</accession>
<comment type="caution">
    <text evidence="1">The sequence shown here is derived from an EMBL/GenBank/DDBJ whole genome shotgun (WGS) entry which is preliminary data.</text>
</comment>
<name>A0ABQ2VIL5_9PSEU</name>
<gene>
    <name evidence="1" type="ORF">GCM10010178_89540</name>
</gene>
<keyword evidence="2" id="KW-1185">Reference proteome</keyword>
<protein>
    <submittedName>
        <fullName evidence="1">Uncharacterized protein</fullName>
    </submittedName>
</protein>
<evidence type="ECO:0000313" key="2">
    <source>
        <dbReference type="Proteomes" id="UP000649573"/>
    </source>
</evidence>
<organism evidence="1 2">
    <name type="scientific">Lentzea flava</name>
    <dbReference type="NCBI Taxonomy" id="103732"/>
    <lineage>
        <taxon>Bacteria</taxon>
        <taxon>Bacillati</taxon>
        <taxon>Actinomycetota</taxon>
        <taxon>Actinomycetes</taxon>
        <taxon>Pseudonocardiales</taxon>
        <taxon>Pseudonocardiaceae</taxon>
        <taxon>Lentzea</taxon>
    </lineage>
</organism>
<dbReference type="Gene3D" id="3.60.120.10">
    <property type="entry name" value="Anthranilate synthase"/>
    <property type="match status" value="1"/>
</dbReference>
<dbReference type="Proteomes" id="UP000649573">
    <property type="component" value="Unassembled WGS sequence"/>
</dbReference>
<sequence length="169" mass="18931">MTHPDLTSPFALLKREGNHQVELLRGPVIEARTLSDLPDQEMLILMPFRQVHERGFEHIDDGTPLAPCSYAPVRRCLSNAPWTLCRKMKSSCATAGSTSTTMPTPETVRRVVSNDIETGLGSDFVIKRTLRGEVDDWSPTKAASLFRRLLATEQGAYWTFGCARVLARW</sequence>